<comment type="caution">
    <text evidence="7">The sequence shown here is derived from an EMBL/GenBank/DDBJ whole genome shotgun (WGS) entry which is preliminary data.</text>
</comment>
<dbReference type="InterPro" id="IPR033655">
    <property type="entry name" value="TGS_RelA/SpoT"/>
</dbReference>
<dbReference type="Gene3D" id="3.10.20.30">
    <property type="match status" value="1"/>
</dbReference>
<dbReference type="GO" id="GO:0005886">
    <property type="term" value="C:plasma membrane"/>
    <property type="evidence" value="ECO:0007669"/>
    <property type="project" value="TreeGrafter"/>
</dbReference>
<name>A0A540R6L1_9CORY</name>
<evidence type="ECO:0000313" key="7">
    <source>
        <dbReference type="EMBL" id="TQE43378.1"/>
    </source>
</evidence>
<dbReference type="FunFam" id="3.30.460.10:FF:000001">
    <property type="entry name" value="GTP pyrophosphokinase RelA"/>
    <property type="match status" value="1"/>
</dbReference>
<reference evidence="7 8" key="1">
    <citation type="submission" date="2019-06" db="EMBL/GenBank/DDBJ databases">
        <title>Draft genome of C. phoceense Strain 272.</title>
        <authorList>
            <person name="Pacheco L.G.C."/>
            <person name="Barberis C.M."/>
            <person name="Almuzara M.N."/>
            <person name="Traglia G.M."/>
            <person name="Santos C.S."/>
            <person name="Rocha D.J.P.G."/>
            <person name="Aguiar E.R.G.R."/>
            <person name="Vay C.A."/>
        </authorList>
    </citation>
    <scope>NUCLEOTIDE SEQUENCE [LARGE SCALE GENOMIC DNA]</scope>
    <source>
        <strain evidence="7 8">272</strain>
    </source>
</reference>
<dbReference type="STRING" id="1686286.GCA_900092335_01941"/>
<dbReference type="PANTHER" id="PTHR21262">
    <property type="entry name" value="GUANOSINE-3',5'-BIS DIPHOSPHATE 3'-PYROPHOSPHOHYDROLASE"/>
    <property type="match status" value="1"/>
</dbReference>
<evidence type="ECO:0000259" key="4">
    <source>
        <dbReference type="PROSITE" id="PS51671"/>
    </source>
</evidence>
<keyword evidence="8" id="KW-1185">Reference proteome</keyword>
<comment type="pathway">
    <text evidence="1">Purine metabolism; ppGpp biosynthesis; ppGpp from GTP: step 1/2.</text>
</comment>
<dbReference type="PROSITE" id="PS51831">
    <property type="entry name" value="HD"/>
    <property type="match status" value="1"/>
</dbReference>
<evidence type="ECO:0000259" key="5">
    <source>
        <dbReference type="PROSITE" id="PS51831"/>
    </source>
</evidence>
<dbReference type="CDD" id="cd00077">
    <property type="entry name" value="HDc"/>
    <property type="match status" value="1"/>
</dbReference>
<dbReference type="InterPro" id="IPR012676">
    <property type="entry name" value="TGS-like"/>
</dbReference>
<dbReference type="FunFam" id="1.10.3210.10:FF:000001">
    <property type="entry name" value="GTP pyrophosphokinase RelA"/>
    <property type="match status" value="1"/>
</dbReference>
<dbReference type="Proteomes" id="UP000318080">
    <property type="component" value="Unassembled WGS sequence"/>
</dbReference>
<dbReference type="InterPro" id="IPR004811">
    <property type="entry name" value="RelA/Spo_fam"/>
</dbReference>
<dbReference type="InterPro" id="IPR002912">
    <property type="entry name" value="ACT_dom"/>
</dbReference>
<dbReference type="RefSeq" id="WP_070539770.1">
    <property type="nucleotide sequence ID" value="NZ_VHIR01000009.1"/>
</dbReference>
<dbReference type="InterPro" id="IPR043519">
    <property type="entry name" value="NT_sf"/>
</dbReference>
<organism evidence="7 8">
    <name type="scientific">Corynebacterium phoceense</name>
    <dbReference type="NCBI Taxonomy" id="1686286"/>
    <lineage>
        <taxon>Bacteria</taxon>
        <taxon>Bacillati</taxon>
        <taxon>Actinomycetota</taxon>
        <taxon>Actinomycetes</taxon>
        <taxon>Mycobacteriales</taxon>
        <taxon>Corynebacteriaceae</taxon>
        <taxon>Corynebacterium</taxon>
    </lineage>
</organism>
<dbReference type="InterPro" id="IPR004095">
    <property type="entry name" value="TGS"/>
</dbReference>
<gene>
    <name evidence="7" type="ORF">EJK80_07470</name>
</gene>
<dbReference type="SUPFAM" id="SSF109604">
    <property type="entry name" value="HD-domain/PDEase-like"/>
    <property type="match status" value="1"/>
</dbReference>
<dbReference type="AlphaFoldDB" id="A0A540R6L1"/>
<dbReference type="PROSITE" id="PS51880">
    <property type="entry name" value="TGS"/>
    <property type="match status" value="1"/>
</dbReference>
<accession>A0A540R6L1</accession>
<feature type="domain" description="ACT" evidence="4">
    <location>
        <begin position="691"/>
        <end position="765"/>
    </location>
</feature>
<dbReference type="InterPro" id="IPR003607">
    <property type="entry name" value="HD/PDEase_dom"/>
</dbReference>
<dbReference type="InterPro" id="IPR045600">
    <property type="entry name" value="RelA/SpoT_AH_RIS"/>
</dbReference>
<sequence length="765" mass="84782">MTNDRGTKRSSGSGMRSMSARLARSLTGGGRVKVNPVLDPLLSIHKQFHPRADVALLNRAYTTAERLHEGVFRKSGDPYITHPLAVATIAAEIGMDTTTVVAALLHDTVEDTDYSLDDLTRDFGPEVMRLVDGVTKLDKVALGAAAEAETIRKMVVAMATDPRVLVIKVCDRLHNMRTMRFLPPEKQAKKARQTLDVIAPLAHRLGMASVKWELEDLAFAILYPKKYDEIVRMVADRAPSRDKALKEIIDEVSRALRENGIDAEVMGRPKHYWSIYQKMIVRGHEFAEIFDLVGIRILVDDVNSCYAGIGVVHSLYSALPGRFKDYISSPRFGVYQSLHTTVMAAGGQTLEVQVRTHEMHYNAEFGVAAHWRYKEMKGKNGHSNEEVDQMAWMRQLLDWQKEAADPNEFLDSLRYDLTSQQIFAFTPKGDVVNLPAGSTPVDFAYAVHTEVGHRCIGAKVNGKLVALESTLKSGDKVEIFTSKDENAGPSRDWQEFLVSPRAKAKVRQWFAKERREEHLEAGRDALAAEVQRGGLPMHRLFTAQSMKQVVQQLHFTDVDALYTAIGAGHVSAQHVANQLMALFGDQDDAVDALASRTSLSELEATAKVHTADSHSATGVLVEGNPDVMAKLAKCCQPVPGDEIFGFVTRGGGVSVHRADCTNAEKLRSEPERMMRVEWATSTPSDGAFAATVQLEALDRQGLLFELTRIFSDQKLNVLNMSSNRGDDNIATIRFTFSVSDIKQLGQLMTSLRNTEGVFDVYRVTA</sequence>
<feature type="domain" description="TGS" evidence="6">
    <location>
        <begin position="416"/>
        <end position="481"/>
    </location>
</feature>
<dbReference type="EMBL" id="VHIR01000009">
    <property type="protein sequence ID" value="TQE43378.1"/>
    <property type="molecule type" value="Genomic_DNA"/>
</dbReference>
<feature type="domain" description="HD" evidence="5">
    <location>
        <begin position="79"/>
        <end position="176"/>
    </location>
</feature>
<dbReference type="Pfam" id="PF19296">
    <property type="entry name" value="RelA_AH_RIS"/>
    <property type="match status" value="1"/>
</dbReference>
<dbReference type="Gene3D" id="3.30.460.10">
    <property type="entry name" value="Beta Polymerase, domain 2"/>
    <property type="match status" value="1"/>
</dbReference>
<dbReference type="UniPathway" id="UPA00908">
    <property type="reaction ID" value="UER00884"/>
</dbReference>
<dbReference type="Gene3D" id="3.30.70.260">
    <property type="match status" value="1"/>
</dbReference>
<dbReference type="SUPFAM" id="SSF55021">
    <property type="entry name" value="ACT-like"/>
    <property type="match status" value="1"/>
</dbReference>
<dbReference type="Gene3D" id="1.10.3210.10">
    <property type="entry name" value="Hypothetical protein af1432"/>
    <property type="match status" value="1"/>
</dbReference>
<dbReference type="Pfam" id="PF13328">
    <property type="entry name" value="HD_4"/>
    <property type="match status" value="1"/>
</dbReference>
<dbReference type="Pfam" id="PF13291">
    <property type="entry name" value="ACT_4"/>
    <property type="match status" value="1"/>
</dbReference>
<dbReference type="GO" id="GO:0015970">
    <property type="term" value="P:guanosine tetraphosphate biosynthetic process"/>
    <property type="evidence" value="ECO:0007669"/>
    <property type="project" value="UniProtKB-UniPathway"/>
</dbReference>
<comment type="function">
    <text evidence="3">In eubacteria ppGpp (guanosine 3'-diphosphate 5'-diphosphate) is a mediator of the stringent response that coordinates a variety of cellular activities in response to changes in nutritional abundance.</text>
</comment>
<comment type="similarity">
    <text evidence="3">Belongs to the relA/spoT family.</text>
</comment>
<comment type="catalytic activity">
    <reaction evidence="2">
        <text>GTP + ATP = guanosine 3'-diphosphate 5'-triphosphate + AMP</text>
        <dbReference type="Rhea" id="RHEA:22088"/>
        <dbReference type="ChEBI" id="CHEBI:30616"/>
        <dbReference type="ChEBI" id="CHEBI:37565"/>
        <dbReference type="ChEBI" id="CHEBI:142410"/>
        <dbReference type="ChEBI" id="CHEBI:456215"/>
        <dbReference type="EC" id="2.7.6.5"/>
    </reaction>
</comment>
<dbReference type="CDD" id="cd04876">
    <property type="entry name" value="ACT_RelA-SpoT"/>
    <property type="match status" value="1"/>
</dbReference>
<dbReference type="CDD" id="cd01668">
    <property type="entry name" value="TGS_RSH"/>
    <property type="match status" value="1"/>
</dbReference>
<dbReference type="Pfam" id="PF02824">
    <property type="entry name" value="TGS"/>
    <property type="match status" value="1"/>
</dbReference>
<dbReference type="PROSITE" id="PS51671">
    <property type="entry name" value="ACT"/>
    <property type="match status" value="1"/>
</dbReference>
<dbReference type="GO" id="GO:0008728">
    <property type="term" value="F:GTP diphosphokinase activity"/>
    <property type="evidence" value="ECO:0007669"/>
    <property type="project" value="UniProtKB-EC"/>
</dbReference>
<evidence type="ECO:0000256" key="3">
    <source>
        <dbReference type="RuleBase" id="RU003847"/>
    </source>
</evidence>
<protein>
    <submittedName>
        <fullName evidence="7">Bifunctional (P)ppGpp synthetase/guanosine-3',5'-bis(Diphosphate) 3'-pyrophosphohydrolase</fullName>
    </submittedName>
</protein>
<dbReference type="GO" id="GO:0016787">
    <property type="term" value="F:hydrolase activity"/>
    <property type="evidence" value="ECO:0007669"/>
    <property type="project" value="UniProtKB-KW"/>
</dbReference>
<dbReference type="InterPro" id="IPR045865">
    <property type="entry name" value="ACT-like_dom_sf"/>
</dbReference>
<dbReference type="InterPro" id="IPR007685">
    <property type="entry name" value="RelA_SpoT"/>
</dbReference>
<dbReference type="FunFam" id="3.10.20.30:FF:000002">
    <property type="entry name" value="GTP pyrophosphokinase (RelA/SpoT)"/>
    <property type="match status" value="1"/>
</dbReference>
<dbReference type="PANTHER" id="PTHR21262:SF31">
    <property type="entry name" value="GTP PYROPHOSPHOKINASE"/>
    <property type="match status" value="1"/>
</dbReference>
<evidence type="ECO:0000256" key="1">
    <source>
        <dbReference type="ARBA" id="ARBA00004976"/>
    </source>
</evidence>
<dbReference type="CDD" id="cd05399">
    <property type="entry name" value="NT_Rel-Spo_like"/>
    <property type="match status" value="1"/>
</dbReference>
<dbReference type="SMART" id="SM00471">
    <property type="entry name" value="HDc"/>
    <property type="match status" value="1"/>
</dbReference>
<dbReference type="NCBIfam" id="TIGR00691">
    <property type="entry name" value="spoT_relA"/>
    <property type="match status" value="1"/>
</dbReference>
<evidence type="ECO:0000259" key="6">
    <source>
        <dbReference type="PROSITE" id="PS51880"/>
    </source>
</evidence>
<dbReference type="SUPFAM" id="SSF81271">
    <property type="entry name" value="TGS-like"/>
    <property type="match status" value="1"/>
</dbReference>
<dbReference type="Pfam" id="PF04607">
    <property type="entry name" value="RelA_SpoT"/>
    <property type="match status" value="1"/>
</dbReference>
<dbReference type="SMART" id="SM00954">
    <property type="entry name" value="RelA_SpoT"/>
    <property type="match status" value="1"/>
</dbReference>
<keyword evidence="7" id="KW-0378">Hydrolase</keyword>
<dbReference type="InterPro" id="IPR012675">
    <property type="entry name" value="Beta-grasp_dom_sf"/>
</dbReference>
<evidence type="ECO:0000256" key="2">
    <source>
        <dbReference type="ARBA" id="ARBA00048244"/>
    </source>
</evidence>
<dbReference type="InterPro" id="IPR006674">
    <property type="entry name" value="HD_domain"/>
</dbReference>
<dbReference type="SUPFAM" id="SSF81301">
    <property type="entry name" value="Nucleotidyltransferase"/>
    <property type="match status" value="1"/>
</dbReference>
<evidence type="ECO:0000313" key="8">
    <source>
        <dbReference type="Proteomes" id="UP000318080"/>
    </source>
</evidence>
<proteinExistence type="inferred from homology"/>